<evidence type="ECO:0000256" key="5">
    <source>
        <dbReference type="ARBA" id="ARBA00023242"/>
    </source>
</evidence>
<keyword evidence="11" id="KW-1185">Reference proteome</keyword>
<dbReference type="InterPro" id="IPR045886">
    <property type="entry name" value="ThiF/MoeB/HesA"/>
</dbReference>
<dbReference type="Proteomes" id="UP001208570">
    <property type="component" value="Unassembled WGS sequence"/>
</dbReference>
<name>A0AAD9IU48_9ANNE</name>
<comment type="subunit">
    <text evidence="6">Heterodimer of SAE1 and UBA2/SAE2. The heterodimer corresponds to the two domains that are encoded on a single polypeptide chain in ubiquitin-activating enzyme E1. Interacts with UBE2I.</text>
</comment>
<dbReference type="PANTHER" id="PTHR10953">
    <property type="entry name" value="UBIQUITIN-ACTIVATING ENZYME E1"/>
    <property type="match status" value="1"/>
</dbReference>
<dbReference type="AlphaFoldDB" id="A0AAD9IU48"/>
<evidence type="ECO:0000256" key="4">
    <source>
        <dbReference type="ARBA" id="ARBA00022786"/>
    </source>
</evidence>
<comment type="subcellular location">
    <subcellularLocation>
        <location evidence="1">Nucleus</location>
    </subcellularLocation>
</comment>
<keyword evidence="5" id="KW-0539">Nucleus</keyword>
<dbReference type="InterPro" id="IPR000594">
    <property type="entry name" value="ThiF_NAD_FAD-bd"/>
</dbReference>
<dbReference type="GO" id="GO:0019948">
    <property type="term" value="F:SUMO activating enzyme activity"/>
    <property type="evidence" value="ECO:0007669"/>
    <property type="project" value="TreeGrafter"/>
</dbReference>
<dbReference type="CDD" id="cd01492">
    <property type="entry name" value="Aos1_SUMO"/>
    <property type="match status" value="1"/>
</dbReference>
<evidence type="ECO:0000256" key="7">
    <source>
        <dbReference type="ARBA" id="ARBA00044187"/>
    </source>
</evidence>
<evidence type="ECO:0000313" key="10">
    <source>
        <dbReference type="EMBL" id="KAK2140135.1"/>
    </source>
</evidence>
<comment type="caution">
    <text evidence="10">The sequence shown here is derived from an EMBL/GenBank/DDBJ whole genome shotgun (WGS) entry which is preliminary data.</text>
</comment>
<dbReference type="FunFam" id="3.40.50.720:FF:000744">
    <property type="entry name" value="Smt3 activating enzyme 1"/>
    <property type="match status" value="1"/>
</dbReference>
<organism evidence="10 11">
    <name type="scientific">Paralvinella palmiformis</name>
    <dbReference type="NCBI Taxonomy" id="53620"/>
    <lineage>
        <taxon>Eukaryota</taxon>
        <taxon>Metazoa</taxon>
        <taxon>Spiralia</taxon>
        <taxon>Lophotrochozoa</taxon>
        <taxon>Annelida</taxon>
        <taxon>Polychaeta</taxon>
        <taxon>Sedentaria</taxon>
        <taxon>Canalipalpata</taxon>
        <taxon>Terebellida</taxon>
        <taxon>Terebelliformia</taxon>
        <taxon>Alvinellidae</taxon>
        <taxon>Paralvinella</taxon>
    </lineage>
</organism>
<comment type="pathway">
    <text evidence="2">Protein modification; protein sumoylation.</text>
</comment>
<evidence type="ECO:0000256" key="6">
    <source>
        <dbReference type="ARBA" id="ARBA00026003"/>
    </source>
</evidence>
<dbReference type="Pfam" id="PF00899">
    <property type="entry name" value="ThiF"/>
    <property type="match status" value="1"/>
</dbReference>
<protein>
    <recommendedName>
        <fullName evidence="7">SUMO-activating enzyme subunit 1</fullName>
    </recommendedName>
    <alternativeName>
        <fullName evidence="8">Ubiquitin-like 1-activating enzyme E1A</fullName>
    </alternativeName>
</protein>
<dbReference type="GO" id="GO:0005737">
    <property type="term" value="C:cytoplasm"/>
    <property type="evidence" value="ECO:0007669"/>
    <property type="project" value="TreeGrafter"/>
</dbReference>
<feature type="domain" description="THIF-type NAD/FAD binding fold" evidence="9">
    <location>
        <begin position="17"/>
        <end position="339"/>
    </location>
</feature>
<evidence type="ECO:0000256" key="3">
    <source>
        <dbReference type="ARBA" id="ARBA00005673"/>
    </source>
</evidence>
<dbReference type="GO" id="GO:0031510">
    <property type="term" value="C:SUMO activating enzyme complex"/>
    <property type="evidence" value="ECO:0007669"/>
    <property type="project" value="TreeGrafter"/>
</dbReference>
<evidence type="ECO:0000259" key="9">
    <source>
        <dbReference type="Pfam" id="PF00899"/>
    </source>
</evidence>
<dbReference type="EMBL" id="JAODUP010001470">
    <property type="protein sequence ID" value="KAK2140135.1"/>
    <property type="molecule type" value="Genomic_DNA"/>
</dbReference>
<evidence type="ECO:0000256" key="1">
    <source>
        <dbReference type="ARBA" id="ARBA00004123"/>
    </source>
</evidence>
<evidence type="ECO:0000256" key="2">
    <source>
        <dbReference type="ARBA" id="ARBA00004718"/>
    </source>
</evidence>
<accession>A0AAD9IU48</accession>
<dbReference type="PRINTS" id="PR01849">
    <property type="entry name" value="UBIQUITINACT"/>
</dbReference>
<dbReference type="PANTHER" id="PTHR10953:SF162">
    <property type="entry name" value="SUMO-ACTIVATING ENZYME SUBUNIT 1"/>
    <property type="match status" value="1"/>
</dbReference>
<keyword evidence="4" id="KW-0833">Ubl conjugation pathway</keyword>
<evidence type="ECO:0000256" key="8">
    <source>
        <dbReference type="ARBA" id="ARBA00044354"/>
    </source>
</evidence>
<dbReference type="InterPro" id="IPR000011">
    <property type="entry name" value="UBQ/SUMO-activ_enz_E1-like"/>
</dbReference>
<sequence length="357" mass="39856">MADRESVNITEDEAALYDRQIRLWGLDAQKRLRAAAVLLVGVGGIGAEVAKNIVLAGVNSLLLLDHRKVTEVDFCSQFLLTRDDIGKNRAQSSLQRTRQLNPMVSVSYDTADVADKKKEFFKQFDVVCATGCSKQQLLRISKICHEEKIKFFAGDVHGYYGVCFADLQEHVYVEEKVIHTAAPRMPASDEPVVKKKKTEAGTTTVQMRMLFTELADSFNIDWSCGDNNKFLKKTPAAFFIYTVLLNFRDHYGRDPNPSQAPQDKELLLELRNEVLNNIHVDSSIINKVFVDHCFGELSPVCAITGGVLGQEIIKAVSKRDEPHNNFFFYDGVEGSGLVDHISPSHNVTKEACLSNAV</sequence>
<dbReference type="GO" id="GO:0016925">
    <property type="term" value="P:protein sumoylation"/>
    <property type="evidence" value="ECO:0007669"/>
    <property type="project" value="TreeGrafter"/>
</dbReference>
<dbReference type="SUPFAM" id="SSF69572">
    <property type="entry name" value="Activating enzymes of the ubiquitin-like proteins"/>
    <property type="match status" value="1"/>
</dbReference>
<gene>
    <name evidence="10" type="ORF">LSH36_1471g00014</name>
</gene>
<reference evidence="10" key="1">
    <citation type="journal article" date="2023" name="Mol. Biol. Evol.">
        <title>Third-Generation Sequencing Reveals the Adaptive Role of the Epigenome in Three Deep-Sea Polychaetes.</title>
        <authorList>
            <person name="Perez M."/>
            <person name="Aroh O."/>
            <person name="Sun Y."/>
            <person name="Lan Y."/>
            <person name="Juniper S.K."/>
            <person name="Young C.R."/>
            <person name="Angers B."/>
            <person name="Qian P.Y."/>
        </authorList>
    </citation>
    <scope>NUCLEOTIDE SEQUENCE</scope>
    <source>
        <strain evidence="10">P08H-3</strain>
    </source>
</reference>
<comment type="similarity">
    <text evidence="3">Belongs to the ubiquitin-activating E1 family.</text>
</comment>
<dbReference type="Gene3D" id="3.40.50.720">
    <property type="entry name" value="NAD(P)-binding Rossmann-like Domain"/>
    <property type="match status" value="1"/>
</dbReference>
<evidence type="ECO:0000313" key="11">
    <source>
        <dbReference type="Proteomes" id="UP001208570"/>
    </source>
</evidence>
<dbReference type="InterPro" id="IPR035985">
    <property type="entry name" value="Ubiquitin-activating_enz"/>
</dbReference>
<proteinExistence type="inferred from homology"/>